<protein>
    <recommendedName>
        <fullName evidence="1">vesicle-fusing ATPase</fullName>
        <ecNumber evidence="1">3.6.4.6</ecNumber>
    </recommendedName>
</protein>
<dbReference type="FunFam" id="3.40.50.300:FF:000043">
    <property type="entry name" value="Vacuolar protein sorting-associated protein 4"/>
    <property type="match status" value="1"/>
</dbReference>
<gene>
    <name evidence="11" type="ORF">DYB25_007282</name>
</gene>
<dbReference type="GO" id="GO:0016197">
    <property type="term" value="P:endosomal transport"/>
    <property type="evidence" value="ECO:0007669"/>
    <property type="project" value="TreeGrafter"/>
</dbReference>
<keyword evidence="4" id="KW-0378">Hydrolase</keyword>
<dbReference type="SUPFAM" id="SSF52540">
    <property type="entry name" value="P-loop containing nucleoside triphosphate hydrolases"/>
    <property type="match status" value="1"/>
</dbReference>
<dbReference type="PANTHER" id="PTHR23074:SF83">
    <property type="entry name" value="VACUOLAR PROTEIN SORTING-ASSOCIATED PROTEIN 4A"/>
    <property type="match status" value="1"/>
</dbReference>
<evidence type="ECO:0000256" key="5">
    <source>
        <dbReference type="ARBA" id="ARBA00022840"/>
    </source>
</evidence>
<dbReference type="AlphaFoldDB" id="A0A397B179"/>
<dbReference type="Gene3D" id="1.10.8.60">
    <property type="match status" value="1"/>
</dbReference>
<dbReference type="GO" id="GO:0015031">
    <property type="term" value="P:protein transport"/>
    <property type="evidence" value="ECO:0007669"/>
    <property type="project" value="UniProtKB-KW"/>
</dbReference>
<dbReference type="Pfam" id="PF00004">
    <property type="entry name" value="AAA"/>
    <property type="match status" value="1"/>
</dbReference>
<dbReference type="GO" id="GO:0005524">
    <property type="term" value="F:ATP binding"/>
    <property type="evidence" value="ECO:0007669"/>
    <property type="project" value="UniProtKB-KW"/>
</dbReference>
<feature type="domain" description="AAA+ ATPase" evidence="9">
    <location>
        <begin position="148"/>
        <end position="278"/>
    </location>
</feature>
<sequence>AIQLVTQAIQEDTNKNYEAAFKLYQQSLEHFMIGVKYEKNPTSKAIIMKRVEGYMTRAEQLRELLEGQAKPKVVAAGGTAEKEKDDEETDGDAEKNKLRGALASAVVSEKPNVKWDDVAGLEAAKEALKEAVILPARFPQLFTGKRRPWKGILLYGVSYLAKAVATEADSTFFSVSSSDLVSKWQGESERLVKNLFEMAREKKPSIIFIDEIDSLCSNRSEGESDSTRRIKTEFLVQMQGVGHSHDGILVLGATNVPWELDPAMRRRFEKRIYIPLPEVHARKVMLKIHLGDTPHSLNDADFTTLAAKAEGCSGSDISVLVREALMEPLRQCQQAQFFYRVRWGLYYWVCA</sequence>
<dbReference type="Gene3D" id="3.40.50.300">
    <property type="entry name" value="P-loop containing nucleotide triphosphate hydrolases"/>
    <property type="match status" value="1"/>
</dbReference>
<proteinExistence type="predicted"/>
<evidence type="ECO:0000256" key="6">
    <source>
        <dbReference type="ARBA" id="ARBA00022927"/>
    </source>
</evidence>
<evidence type="ECO:0000256" key="1">
    <source>
        <dbReference type="ARBA" id="ARBA00012674"/>
    </source>
</evidence>
<feature type="domain" description="MIT" evidence="10">
    <location>
        <begin position="1"/>
        <end position="71"/>
    </location>
</feature>
<evidence type="ECO:0000256" key="4">
    <source>
        <dbReference type="ARBA" id="ARBA00022801"/>
    </source>
</evidence>
<evidence type="ECO:0000256" key="3">
    <source>
        <dbReference type="ARBA" id="ARBA00022741"/>
    </source>
</evidence>
<dbReference type="FunFam" id="1.20.58.80:FF:000004">
    <property type="entry name" value="Vacuolar protein sorting-associated protein 4"/>
    <property type="match status" value="1"/>
</dbReference>
<dbReference type="VEuPathDB" id="FungiDB:H257_06949"/>
<dbReference type="Pfam" id="PF04212">
    <property type="entry name" value="MIT"/>
    <property type="match status" value="1"/>
</dbReference>
<evidence type="ECO:0000259" key="9">
    <source>
        <dbReference type="SMART" id="SM00382"/>
    </source>
</evidence>
<evidence type="ECO:0000256" key="8">
    <source>
        <dbReference type="SAM" id="MobiDB-lite"/>
    </source>
</evidence>
<comment type="catalytic activity">
    <reaction evidence="7">
        <text>ATP + H2O = ADP + phosphate + H(+)</text>
        <dbReference type="Rhea" id="RHEA:13065"/>
        <dbReference type="ChEBI" id="CHEBI:15377"/>
        <dbReference type="ChEBI" id="CHEBI:15378"/>
        <dbReference type="ChEBI" id="CHEBI:30616"/>
        <dbReference type="ChEBI" id="CHEBI:43474"/>
        <dbReference type="ChEBI" id="CHEBI:456216"/>
        <dbReference type="EC" id="3.6.4.6"/>
    </reaction>
</comment>
<dbReference type="InterPro" id="IPR041569">
    <property type="entry name" value="AAA_lid_3"/>
</dbReference>
<feature type="region of interest" description="Disordered" evidence="8">
    <location>
        <begin position="73"/>
        <end position="95"/>
    </location>
</feature>
<dbReference type="SMART" id="SM00745">
    <property type="entry name" value="MIT"/>
    <property type="match status" value="1"/>
</dbReference>
<dbReference type="GO" id="GO:0007033">
    <property type="term" value="P:vacuole organization"/>
    <property type="evidence" value="ECO:0007669"/>
    <property type="project" value="TreeGrafter"/>
</dbReference>
<evidence type="ECO:0000256" key="2">
    <source>
        <dbReference type="ARBA" id="ARBA00022448"/>
    </source>
</evidence>
<dbReference type="SMART" id="SM00382">
    <property type="entry name" value="AAA"/>
    <property type="match status" value="1"/>
</dbReference>
<feature type="non-terminal residue" evidence="11">
    <location>
        <position position="1"/>
    </location>
</feature>
<keyword evidence="2" id="KW-0813">Transport</keyword>
<dbReference type="Gene3D" id="1.20.58.80">
    <property type="entry name" value="Phosphotransferase system, lactose/cellobiose-type IIA subunit"/>
    <property type="match status" value="1"/>
</dbReference>
<keyword evidence="3" id="KW-0547">Nucleotide-binding</keyword>
<keyword evidence="5" id="KW-0067">ATP-binding</keyword>
<evidence type="ECO:0000313" key="11">
    <source>
        <dbReference type="EMBL" id="RHY13645.1"/>
    </source>
</evidence>
<evidence type="ECO:0000313" key="12">
    <source>
        <dbReference type="Proteomes" id="UP000266239"/>
    </source>
</evidence>
<reference evidence="11 12" key="1">
    <citation type="submission" date="2018-08" db="EMBL/GenBank/DDBJ databases">
        <title>Aphanomyces genome sequencing and annotation.</title>
        <authorList>
            <person name="Minardi D."/>
            <person name="Oidtmann B."/>
            <person name="Van Der Giezen M."/>
            <person name="Studholme D.J."/>
        </authorList>
    </citation>
    <scope>NUCLEOTIDE SEQUENCE [LARGE SCALE GENOMIC DNA]</scope>
    <source>
        <strain evidence="11 12">Yx</strain>
    </source>
</reference>
<dbReference type="InterPro" id="IPR036181">
    <property type="entry name" value="MIT_dom_sf"/>
</dbReference>
<evidence type="ECO:0000256" key="7">
    <source>
        <dbReference type="ARBA" id="ARBA00048883"/>
    </source>
</evidence>
<evidence type="ECO:0000259" key="10">
    <source>
        <dbReference type="SMART" id="SM00745"/>
    </source>
</evidence>
<dbReference type="InterPro" id="IPR007330">
    <property type="entry name" value="MIT_dom"/>
</dbReference>
<name>A0A397B179_APHAT</name>
<dbReference type="Pfam" id="PF17862">
    <property type="entry name" value="AAA_lid_3"/>
    <property type="match status" value="1"/>
</dbReference>
<organism evidence="11 12">
    <name type="scientific">Aphanomyces astaci</name>
    <name type="common">Crayfish plague agent</name>
    <dbReference type="NCBI Taxonomy" id="112090"/>
    <lineage>
        <taxon>Eukaryota</taxon>
        <taxon>Sar</taxon>
        <taxon>Stramenopiles</taxon>
        <taxon>Oomycota</taxon>
        <taxon>Saprolegniomycetes</taxon>
        <taxon>Saprolegniales</taxon>
        <taxon>Verrucalvaceae</taxon>
        <taxon>Aphanomyces</taxon>
    </lineage>
</organism>
<dbReference type="InterPro" id="IPR050304">
    <property type="entry name" value="MT-severing_AAA_ATPase"/>
</dbReference>
<accession>A0A397B179</accession>
<dbReference type="InterPro" id="IPR027417">
    <property type="entry name" value="P-loop_NTPase"/>
</dbReference>
<dbReference type="GO" id="GO:0016887">
    <property type="term" value="F:ATP hydrolysis activity"/>
    <property type="evidence" value="ECO:0007669"/>
    <property type="project" value="InterPro"/>
</dbReference>
<keyword evidence="6" id="KW-0653">Protein transport</keyword>
<dbReference type="PANTHER" id="PTHR23074">
    <property type="entry name" value="AAA DOMAIN-CONTAINING"/>
    <property type="match status" value="1"/>
</dbReference>
<dbReference type="EC" id="3.6.4.6" evidence="1"/>
<dbReference type="SUPFAM" id="SSF116846">
    <property type="entry name" value="MIT domain"/>
    <property type="match status" value="1"/>
</dbReference>
<comment type="caution">
    <text evidence="11">The sequence shown here is derived from an EMBL/GenBank/DDBJ whole genome shotgun (WGS) entry which is preliminary data.</text>
</comment>
<dbReference type="InterPro" id="IPR003959">
    <property type="entry name" value="ATPase_AAA_core"/>
</dbReference>
<dbReference type="EMBL" id="QUTA01005881">
    <property type="protein sequence ID" value="RHY13645.1"/>
    <property type="molecule type" value="Genomic_DNA"/>
</dbReference>
<feature type="non-terminal residue" evidence="11">
    <location>
        <position position="351"/>
    </location>
</feature>
<dbReference type="Proteomes" id="UP000266239">
    <property type="component" value="Unassembled WGS sequence"/>
</dbReference>
<dbReference type="InterPro" id="IPR003593">
    <property type="entry name" value="AAA+_ATPase"/>
</dbReference>